<dbReference type="FunFam" id="3.40.1690.10:FF:000001">
    <property type="entry name" value="Flagellar biosynthetic protein FlhB"/>
    <property type="match status" value="1"/>
</dbReference>
<dbReference type="Pfam" id="PF01312">
    <property type="entry name" value="Bac_export_2"/>
    <property type="match status" value="1"/>
</dbReference>
<keyword evidence="15" id="KW-0966">Cell projection</keyword>
<name>W4HHJ8_9RHOB</name>
<keyword evidence="11" id="KW-1006">Bacterial flagellum protein export</keyword>
<dbReference type="GO" id="GO:0044781">
    <property type="term" value="P:bacterial-type flagellum organization"/>
    <property type="evidence" value="ECO:0007669"/>
    <property type="project" value="UniProtKB-KW"/>
</dbReference>
<feature type="transmembrane region" description="Helical" evidence="14">
    <location>
        <begin position="97"/>
        <end position="118"/>
    </location>
</feature>
<comment type="subcellular location">
    <subcellularLocation>
        <location evidence="1">Cell membrane</location>
        <topology evidence="1">Multi-pass membrane protein</topology>
    </subcellularLocation>
</comment>
<dbReference type="EMBL" id="AQQW01000012">
    <property type="protein sequence ID" value="ETW11450.1"/>
    <property type="molecule type" value="Genomic_DNA"/>
</dbReference>
<keyword evidence="5" id="KW-1003">Cell membrane</keyword>
<dbReference type="AlphaFoldDB" id="W4HHJ8"/>
<dbReference type="InterPro" id="IPR029025">
    <property type="entry name" value="T3SS_substrate_exporter_C"/>
</dbReference>
<feature type="region of interest" description="Disordered" evidence="13">
    <location>
        <begin position="1"/>
        <end position="33"/>
    </location>
</feature>
<evidence type="ECO:0000256" key="2">
    <source>
        <dbReference type="ARBA" id="ARBA00010690"/>
    </source>
</evidence>
<evidence type="ECO:0000256" key="11">
    <source>
        <dbReference type="ARBA" id="ARBA00023225"/>
    </source>
</evidence>
<dbReference type="PANTHER" id="PTHR30531:SF12">
    <property type="entry name" value="FLAGELLAR BIOSYNTHETIC PROTEIN FLHB"/>
    <property type="match status" value="1"/>
</dbReference>
<keyword evidence="6 14" id="KW-0812">Transmembrane</keyword>
<evidence type="ECO:0000256" key="3">
    <source>
        <dbReference type="ARBA" id="ARBA00021622"/>
    </source>
</evidence>
<dbReference type="PATRIC" id="fig|1317118.6.peg.3561"/>
<organism evidence="15 16">
    <name type="scientific">Roseivivax marinus</name>
    <dbReference type="NCBI Taxonomy" id="1379903"/>
    <lineage>
        <taxon>Bacteria</taxon>
        <taxon>Pseudomonadati</taxon>
        <taxon>Pseudomonadota</taxon>
        <taxon>Alphaproteobacteria</taxon>
        <taxon>Rhodobacterales</taxon>
        <taxon>Roseobacteraceae</taxon>
        <taxon>Roseivivax</taxon>
    </lineage>
</organism>
<feature type="compositionally biased region" description="Basic and acidic residues" evidence="13">
    <location>
        <begin position="9"/>
        <end position="29"/>
    </location>
</feature>
<proteinExistence type="inferred from homology"/>
<keyword evidence="7" id="KW-1005">Bacterial flagellum biogenesis</keyword>
<comment type="function">
    <text evidence="12">Required for formation of the rod structure in the basal body of the flagellar apparatus. Together with FliI and FliH, may constitute the export apparatus of flagellin.</text>
</comment>
<dbReference type="PRINTS" id="PR00950">
    <property type="entry name" value="TYPE3IMSPROT"/>
</dbReference>
<dbReference type="RefSeq" id="WP_043846348.1">
    <property type="nucleotide sequence ID" value="NZ_AQQW01000012.1"/>
</dbReference>
<keyword evidence="16" id="KW-1185">Reference proteome</keyword>
<evidence type="ECO:0000256" key="1">
    <source>
        <dbReference type="ARBA" id="ARBA00004651"/>
    </source>
</evidence>
<comment type="caution">
    <text evidence="15">The sequence shown here is derived from an EMBL/GenBank/DDBJ whole genome shotgun (WGS) entry which is preliminary data.</text>
</comment>
<keyword evidence="8" id="KW-0653">Protein transport</keyword>
<gene>
    <name evidence="15" type="ORF">ATO8_17305</name>
</gene>
<protein>
    <recommendedName>
        <fullName evidence="3">Flagellar biosynthetic protein FlhB</fullName>
    </recommendedName>
</protein>
<dbReference type="GO" id="GO:0005886">
    <property type="term" value="C:plasma membrane"/>
    <property type="evidence" value="ECO:0007669"/>
    <property type="project" value="UniProtKB-SubCell"/>
</dbReference>
<evidence type="ECO:0000256" key="8">
    <source>
        <dbReference type="ARBA" id="ARBA00022927"/>
    </source>
</evidence>
<feature type="transmembrane region" description="Helical" evidence="14">
    <location>
        <begin position="42"/>
        <end position="68"/>
    </location>
</feature>
<keyword evidence="9 14" id="KW-1133">Transmembrane helix</keyword>
<keyword evidence="15" id="KW-0282">Flagellum</keyword>
<dbReference type="Gene3D" id="3.40.1690.10">
    <property type="entry name" value="secretion proteins EscU"/>
    <property type="match status" value="1"/>
</dbReference>
<dbReference type="SUPFAM" id="SSF160544">
    <property type="entry name" value="EscU C-terminal domain-like"/>
    <property type="match status" value="1"/>
</dbReference>
<keyword evidence="10 14" id="KW-0472">Membrane</keyword>
<dbReference type="STRING" id="1379903.ATO8_17305"/>
<evidence type="ECO:0000313" key="16">
    <source>
        <dbReference type="Proteomes" id="UP000019063"/>
    </source>
</evidence>
<feature type="transmembrane region" description="Helical" evidence="14">
    <location>
        <begin position="198"/>
        <end position="219"/>
    </location>
</feature>
<evidence type="ECO:0000256" key="10">
    <source>
        <dbReference type="ARBA" id="ARBA00023136"/>
    </source>
</evidence>
<dbReference type="Proteomes" id="UP000019063">
    <property type="component" value="Unassembled WGS sequence"/>
</dbReference>
<dbReference type="eggNOG" id="COG1377">
    <property type="taxonomic scope" value="Bacteria"/>
</dbReference>
<dbReference type="PANTHER" id="PTHR30531">
    <property type="entry name" value="FLAGELLAR BIOSYNTHETIC PROTEIN FLHB"/>
    <property type="match status" value="1"/>
</dbReference>
<accession>W4HHJ8</accession>
<keyword evidence="15" id="KW-0969">Cilium</keyword>
<keyword evidence="4" id="KW-0813">Transport</keyword>
<evidence type="ECO:0000313" key="15">
    <source>
        <dbReference type="EMBL" id="ETW11450.1"/>
    </source>
</evidence>
<evidence type="ECO:0000256" key="7">
    <source>
        <dbReference type="ARBA" id="ARBA00022795"/>
    </source>
</evidence>
<evidence type="ECO:0000256" key="6">
    <source>
        <dbReference type="ARBA" id="ARBA00022692"/>
    </source>
</evidence>
<evidence type="ECO:0000256" key="4">
    <source>
        <dbReference type="ARBA" id="ARBA00022448"/>
    </source>
</evidence>
<dbReference type="GO" id="GO:0009306">
    <property type="term" value="P:protein secretion"/>
    <property type="evidence" value="ECO:0007669"/>
    <property type="project" value="InterPro"/>
</dbReference>
<dbReference type="InterPro" id="IPR006135">
    <property type="entry name" value="T3SS_substrate_exporter"/>
</dbReference>
<sequence>MAGDDTEDKDSKTEEATEQKLRKAREKGDVPSSKEVGNTMSIFALFLLTIFVLPNAAGPMTAALGALISDAATMQVGAGETGVNDLSGILRGLFSPLVAALAPAAAIMIGLALFGVFLQGDVVVSAERIKPKLSKVSPMAGLKRLFSSETAIEFLKNLAKVSVVATIGTVVAQRAVTTIWDVPGFVPETLPSFLRQEIALILLGSTVFLVPLAVFDVIWKRAKWHKKQRMSMKEVRDEHKDSEGDPMIRMRRDQLRRKRAQQRAAQTVPTATVVLTNPTHYAVALRYEPGQDAAPVCVAKGMDLMAAQIRKLARENDVPVLENKPLARALHASVEIDQEIPAEHWQAIAEIIRYVMDLRREIAVRPPEGTVEHEEG</sequence>
<evidence type="ECO:0000256" key="9">
    <source>
        <dbReference type="ARBA" id="ARBA00022989"/>
    </source>
</evidence>
<evidence type="ECO:0000256" key="12">
    <source>
        <dbReference type="ARBA" id="ARBA00025078"/>
    </source>
</evidence>
<evidence type="ECO:0000256" key="13">
    <source>
        <dbReference type="SAM" id="MobiDB-lite"/>
    </source>
</evidence>
<evidence type="ECO:0000256" key="5">
    <source>
        <dbReference type="ARBA" id="ARBA00022475"/>
    </source>
</evidence>
<comment type="similarity">
    <text evidence="2">Belongs to the type III secretion exporter family.</text>
</comment>
<reference evidence="15 16" key="1">
    <citation type="journal article" date="2014" name="Antonie Van Leeuwenhoek">
        <title>Roseivivax atlanticus sp. nov., isolated from surface seawater of the Atlantic Ocean.</title>
        <authorList>
            <person name="Li G."/>
            <person name="Lai Q."/>
            <person name="Liu X."/>
            <person name="Sun F."/>
            <person name="Shao Z."/>
        </authorList>
    </citation>
    <scope>NUCLEOTIDE SEQUENCE [LARGE SCALE GENOMIC DNA]</scope>
    <source>
        <strain evidence="15 16">22II-s10s</strain>
    </source>
</reference>
<evidence type="ECO:0000256" key="14">
    <source>
        <dbReference type="SAM" id="Phobius"/>
    </source>
</evidence>